<organism evidence="1 2">
    <name type="scientific">Vagococcus martis</name>
    <dbReference type="NCBI Taxonomy" id="1768210"/>
    <lineage>
        <taxon>Bacteria</taxon>
        <taxon>Bacillati</taxon>
        <taxon>Bacillota</taxon>
        <taxon>Bacilli</taxon>
        <taxon>Lactobacillales</taxon>
        <taxon>Enterococcaceae</taxon>
        <taxon>Vagococcus</taxon>
    </lineage>
</organism>
<proteinExistence type="predicted"/>
<dbReference type="Proteomes" id="UP000189970">
    <property type="component" value="Unassembled WGS sequence"/>
</dbReference>
<name>A0A1V4DF52_9ENTE</name>
<dbReference type="AlphaFoldDB" id="A0A1V4DF52"/>
<reference evidence="1 2" key="1">
    <citation type="submission" date="2017-02" db="EMBL/GenBank/DDBJ databases">
        <title>Vagococcus cremeus sp. nov., isolated from the small intestine of a marten, Martes flavigula.</title>
        <authorList>
            <person name="Tak E.J."/>
            <person name="Bae J.-W."/>
        </authorList>
    </citation>
    <scope>NUCLEOTIDE SEQUENCE [LARGE SCALE GENOMIC DNA]</scope>
    <source>
        <strain evidence="1 2">D7T301</strain>
    </source>
</reference>
<evidence type="ECO:0000313" key="2">
    <source>
        <dbReference type="Proteomes" id="UP000189970"/>
    </source>
</evidence>
<protein>
    <submittedName>
        <fullName evidence="1">Uncharacterized protein</fullName>
    </submittedName>
</protein>
<sequence>MILFCNPVKNKEGLIIIGYPVFTKKYSKFEHNFKISLTKIYKRGHFRTKNGVVRFNHAPLSTPFMPYKVIIYVYRIEKNNNSTLVGSHIIDAGYRRKKAQNKYKKIKEVILN</sequence>
<comment type="caution">
    <text evidence="1">The sequence shown here is derived from an EMBL/GenBank/DDBJ whole genome shotgun (WGS) entry which is preliminary data.</text>
</comment>
<accession>A0A1V4DF52</accession>
<evidence type="ECO:0000313" key="1">
    <source>
        <dbReference type="EMBL" id="OPF87095.1"/>
    </source>
</evidence>
<keyword evidence="2" id="KW-1185">Reference proteome</keyword>
<dbReference type="EMBL" id="MVAB01000001">
    <property type="protein sequence ID" value="OPF87095.1"/>
    <property type="molecule type" value="Genomic_DNA"/>
</dbReference>
<gene>
    <name evidence="1" type="ORF">BW731_02180</name>
</gene>